<evidence type="ECO:0000313" key="2">
    <source>
        <dbReference type="Proteomes" id="UP001419268"/>
    </source>
</evidence>
<proteinExistence type="predicted"/>
<accession>A0AAP0F654</accession>
<keyword evidence="2" id="KW-1185">Reference proteome</keyword>
<comment type="caution">
    <text evidence="1">The sequence shown here is derived from an EMBL/GenBank/DDBJ whole genome shotgun (WGS) entry which is preliminary data.</text>
</comment>
<dbReference type="EMBL" id="JBBNAG010000009">
    <property type="protein sequence ID" value="KAK9104645.1"/>
    <property type="molecule type" value="Genomic_DNA"/>
</dbReference>
<name>A0AAP0F654_9MAGN</name>
<gene>
    <name evidence="1" type="ORF">Scep_021489</name>
</gene>
<sequence>MPIKLGLYFVVWVQSRLPASRARRRSTIIPEPVARHCIDCRSSFGVLIVYVICLPDTIWGSILG</sequence>
<reference evidence="1 2" key="1">
    <citation type="submission" date="2024-01" db="EMBL/GenBank/DDBJ databases">
        <title>Genome assemblies of Stephania.</title>
        <authorList>
            <person name="Yang L."/>
        </authorList>
    </citation>
    <scope>NUCLEOTIDE SEQUENCE [LARGE SCALE GENOMIC DNA]</scope>
    <source>
        <strain evidence="1">JXDWG</strain>
        <tissue evidence="1">Leaf</tissue>
    </source>
</reference>
<protein>
    <submittedName>
        <fullName evidence="1">Uncharacterized protein</fullName>
    </submittedName>
</protein>
<organism evidence="1 2">
    <name type="scientific">Stephania cephalantha</name>
    <dbReference type="NCBI Taxonomy" id="152367"/>
    <lineage>
        <taxon>Eukaryota</taxon>
        <taxon>Viridiplantae</taxon>
        <taxon>Streptophyta</taxon>
        <taxon>Embryophyta</taxon>
        <taxon>Tracheophyta</taxon>
        <taxon>Spermatophyta</taxon>
        <taxon>Magnoliopsida</taxon>
        <taxon>Ranunculales</taxon>
        <taxon>Menispermaceae</taxon>
        <taxon>Menispermoideae</taxon>
        <taxon>Cissampelideae</taxon>
        <taxon>Stephania</taxon>
    </lineage>
</organism>
<evidence type="ECO:0000313" key="1">
    <source>
        <dbReference type="EMBL" id="KAK9104645.1"/>
    </source>
</evidence>
<dbReference type="Proteomes" id="UP001419268">
    <property type="component" value="Unassembled WGS sequence"/>
</dbReference>
<dbReference type="AlphaFoldDB" id="A0AAP0F654"/>